<gene>
    <name evidence="2" type="ORF">AQ619_16950</name>
</gene>
<dbReference type="AlphaFoldDB" id="A0A0P0P3M6"/>
<evidence type="ECO:0000313" key="2">
    <source>
        <dbReference type="EMBL" id="ALL14917.1"/>
    </source>
</evidence>
<dbReference type="Proteomes" id="UP000056905">
    <property type="component" value="Chromosome"/>
</dbReference>
<dbReference type="KEGG" id="chq:AQ619_16950"/>
<sequence>MGHEWHMNAAHDPAEIVTPSDPALYARRRPLLGPGFWAMIALCLSCILLGALVTRFGPSWFPVATQVDRQIQAAPSPTPPSARLPVGSPLPVEAAAPVPAAPVVEVERLEARIAALESGQKGVLDAAAAALAAASLAEAAQTTGPFDETLASLGRVLPMSPDLRALTRLAQTGAPTRAGLAAEFETLAGRAATAARDPGEDADLLARIRYALSGIVSIRQVSSTRGSTPDAMLARAQRLLDAGEVEAAIRALDPLPDSARVVLSPWLASAERRVEVDRHVAAIRADALAGLAQVTRAAP</sequence>
<dbReference type="EMBL" id="CP013002">
    <property type="protein sequence ID" value="ALL14917.1"/>
    <property type="molecule type" value="Genomic_DNA"/>
</dbReference>
<keyword evidence="1" id="KW-0812">Transmembrane</keyword>
<organism evidence="2 3">
    <name type="scientific">Caulobacter henricii</name>
    <dbReference type="NCBI Taxonomy" id="69395"/>
    <lineage>
        <taxon>Bacteria</taxon>
        <taxon>Pseudomonadati</taxon>
        <taxon>Pseudomonadota</taxon>
        <taxon>Alphaproteobacteria</taxon>
        <taxon>Caulobacterales</taxon>
        <taxon>Caulobacteraceae</taxon>
        <taxon>Caulobacter</taxon>
    </lineage>
</organism>
<evidence type="ECO:0000313" key="3">
    <source>
        <dbReference type="Proteomes" id="UP000056905"/>
    </source>
</evidence>
<feature type="transmembrane region" description="Helical" evidence="1">
    <location>
        <begin position="35"/>
        <end position="53"/>
    </location>
</feature>
<dbReference type="OrthoDB" id="7193408at2"/>
<name>A0A0P0P3M6_9CAUL</name>
<evidence type="ECO:0000256" key="1">
    <source>
        <dbReference type="SAM" id="Phobius"/>
    </source>
</evidence>
<proteinExistence type="predicted"/>
<protein>
    <submittedName>
        <fullName evidence="2">Uncharacterized protein</fullName>
    </submittedName>
</protein>
<keyword evidence="3" id="KW-1185">Reference proteome</keyword>
<keyword evidence="1" id="KW-0472">Membrane</keyword>
<keyword evidence="1" id="KW-1133">Transmembrane helix</keyword>
<reference evidence="2 3" key="1">
    <citation type="submission" date="2015-10" db="EMBL/GenBank/DDBJ databases">
        <title>Conservation of the essential genome among Caulobacter and Brevundimonas species.</title>
        <authorList>
            <person name="Scott D."/>
            <person name="Ely B."/>
        </authorList>
    </citation>
    <scope>NUCLEOTIDE SEQUENCE [LARGE SCALE GENOMIC DNA]</scope>
    <source>
        <strain evidence="2 3">CB4</strain>
    </source>
</reference>
<dbReference type="STRING" id="69395.AQ619_16950"/>
<accession>A0A0P0P3M6</accession>